<dbReference type="EnsemblPlants" id="Bo4g026970.1">
    <property type="protein sequence ID" value="Bo4g026970.1"/>
    <property type="gene ID" value="Bo4g026970"/>
</dbReference>
<evidence type="ECO:0000256" key="1">
    <source>
        <dbReference type="SAM" id="MobiDB-lite"/>
    </source>
</evidence>
<dbReference type="Proteomes" id="UP000032141">
    <property type="component" value="Chromosome C4"/>
</dbReference>
<dbReference type="KEGG" id="boe:106341159"/>
<dbReference type="AlphaFoldDB" id="A0A0D3BQR9"/>
<evidence type="ECO:0000313" key="2">
    <source>
        <dbReference type="EnsemblPlants" id="Bo4g026970.1"/>
    </source>
</evidence>
<reference evidence="2" key="2">
    <citation type="submission" date="2015-03" db="UniProtKB">
        <authorList>
            <consortium name="EnsemblPlants"/>
        </authorList>
    </citation>
    <scope>IDENTIFICATION</scope>
</reference>
<dbReference type="Gramene" id="Bo4g026970.1">
    <property type="protein sequence ID" value="Bo4g026970.1"/>
    <property type="gene ID" value="Bo4g026970"/>
</dbReference>
<reference evidence="2 3" key="1">
    <citation type="journal article" date="2014" name="Genome Biol.">
        <title>Transcriptome and methylome profiling reveals relics of genome dominance in the mesopolyploid Brassica oleracea.</title>
        <authorList>
            <person name="Parkin I.A."/>
            <person name="Koh C."/>
            <person name="Tang H."/>
            <person name="Robinson S.J."/>
            <person name="Kagale S."/>
            <person name="Clarke W.E."/>
            <person name="Town C.D."/>
            <person name="Nixon J."/>
            <person name="Krishnakumar V."/>
            <person name="Bidwell S.L."/>
            <person name="Denoeud F."/>
            <person name="Belcram H."/>
            <person name="Links M.G."/>
            <person name="Just J."/>
            <person name="Clarke C."/>
            <person name="Bender T."/>
            <person name="Huebert T."/>
            <person name="Mason A.S."/>
            <person name="Pires J.C."/>
            <person name="Barker G."/>
            <person name="Moore J."/>
            <person name="Walley P.G."/>
            <person name="Manoli S."/>
            <person name="Batley J."/>
            <person name="Edwards D."/>
            <person name="Nelson M.N."/>
            <person name="Wang X."/>
            <person name="Paterson A.H."/>
            <person name="King G."/>
            <person name="Bancroft I."/>
            <person name="Chalhoub B."/>
            <person name="Sharpe A.G."/>
        </authorList>
    </citation>
    <scope>NUCLEOTIDE SEQUENCE</scope>
    <source>
        <strain evidence="2 3">cv. TO1000</strain>
    </source>
</reference>
<dbReference type="OMA" id="RRCAPAK"/>
<name>A0A0D3BQR9_BRAOL</name>
<feature type="compositionally biased region" description="Low complexity" evidence="1">
    <location>
        <begin position="115"/>
        <end position="132"/>
    </location>
</feature>
<accession>A0A0D3BQR9</accession>
<feature type="region of interest" description="Disordered" evidence="1">
    <location>
        <begin position="106"/>
        <end position="132"/>
    </location>
</feature>
<evidence type="ECO:0000313" key="3">
    <source>
        <dbReference type="Proteomes" id="UP000032141"/>
    </source>
</evidence>
<sequence length="132" mass="14106">MPLCIYSEGDMEIYGSPDVVVRRCAPAKSPSLYRTLTPSPPPSPPLSPPPSPATISTPPFHEFPPGSVEYYTGRLMEFVPAQDLSPTRTLPAGLWNPQPGLYTPPVGLWTPPPYSSTSALDTSTSSSSSTTK</sequence>
<feature type="compositionally biased region" description="Pro residues" evidence="1">
    <location>
        <begin position="38"/>
        <end position="52"/>
    </location>
</feature>
<feature type="region of interest" description="Disordered" evidence="1">
    <location>
        <begin position="31"/>
        <end position="61"/>
    </location>
</feature>
<dbReference type="HOGENOM" id="CLU_1995840_0_0_1"/>
<protein>
    <submittedName>
        <fullName evidence="2">Uncharacterized protein</fullName>
    </submittedName>
</protein>
<keyword evidence="3" id="KW-1185">Reference proteome</keyword>
<dbReference type="RefSeq" id="XP_013635432.1">
    <property type="nucleotide sequence ID" value="XM_013779978.1"/>
</dbReference>
<dbReference type="GeneID" id="106341159"/>
<proteinExistence type="predicted"/>
<organism evidence="2 3">
    <name type="scientific">Brassica oleracea var. oleracea</name>
    <dbReference type="NCBI Taxonomy" id="109376"/>
    <lineage>
        <taxon>Eukaryota</taxon>
        <taxon>Viridiplantae</taxon>
        <taxon>Streptophyta</taxon>
        <taxon>Embryophyta</taxon>
        <taxon>Tracheophyta</taxon>
        <taxon>Spermatophyta</taxon>
        <taxon>Magnoliopsida</taxon>
        <taxon>eudicotyledons</taxon>
        <taxon>Gunneridae</taxon>
        <taxon>Pentapetalae</taxon>
        <taxon>rosids</taxon>
        <taxon>malvids</taxon>
        <taxon>Brassicales</taxon>
        <taxon>Brassicaceae</taxon>
        <taxon>Brassiceae</taxon>
        <taxon>Brassica</taxon>
    </lineage>
</organism>